<dbReference type="GO" id="GO:0003700">
    <property type="term" value="F:DNA-binding transcription factor activity"/>
    <property type="evidence" value="ECO:0007669"/>
    <property type="project" value="InterPro"/>
</dbReference>
<dbReference type="Pfam" id="PF00455">
    <property type="entry name" value="DeoRC"/>
    <property type="match status" value="1"/>
</dbReference>
<dbReference type="PANTHER" id="PTHR30363:SF44">
    <property type="entry name" value="AGA OPERON TRANSCRIPTIONAL REPRESSOR-RELATED"/>
    <property type="match status" value="1"/>
</dbReference>
<dbReference type="STRING" id="226505.SAMN05444394_3623"/>
<proteinExistence type="predicted"/>
<dbReference type="InterPro" id="IPR036390">
    <property type="entry name" value="WH_DNA-bd_sf"/>
</dbReference>
<reference evidence="6" key="1">
    <citation type="submission" date="2016-11" db="EMBL/GenBank/DDBJ databases">
        <authorList>
            <person name="Varghese N."/>
            <person name="Submissions S."/>
        </authorList>
    </citation>
    <scope>NUCLEOTIDE SEQUENCE [LARGE SCALE GENOMIC DNA]</scope>
    <source>
        <strain evidence="6">DSM 15292</strain>
    </source>
</reference>
<dbReference type="GO" id="GO:0003677">
    <property type="term" value="F:DNA binding"/>
    <property type="evidence" value="ECO:0007669"/>
    <property type="project" value="UniProtKB-KW"/>
</dbReference>
<dbReference type="Pfam" id="PF08220">
    <property type="entry name" value="HTH_DeoR"/>
    <property type="match status" value="1"/>
</dbReference>
<dbReference type="PROSITE" id="PS00894">
    <property type="entry name" value="HTH_DEOR_1"/>
    <property type="match status" value="1"/>
</dbReference>
<evidence type="ECO:0000256" key="1">
    <source>
        <dbReference type="ARBA" id="ARBA00023015"/>
    </source>
</evidence>
<dbReference type="InterPro" id="IPR037171">
    <property type="entry name" value="NagB/RpiA_transferase-like"/>
</dbReference>
<keyword evidence="2" id="KW-0238">DNA-binding</keyword>
<gene>
    <name evidence="5" type="ORF">SAMN05444394_3623</name>
</gene>
<protein>
    <submittedName>
        <fullName evidence="5">Transcriptional regulator, DeoR family</fullName>
    </submittedName>
</protein>
<name>A0A1N6H7P2_9BACT</name>
<feature type="domain" description="HTH deoR-type" evidence="4">
    <location>
        <begin position="3"/>
        <end position="58"/>
    </location>
</feature>
<sequence>MLKEERQKFILDQVHLHHRVLLVDLSESLNVSIDTVRRDVKELAKDRKLKKVHGGATSFGFMNFRKEEGNVYLQSKKIAIAEKTVSLLSEGQVIIMSGGTTNMEVAKMIPKKLPLTVFTPSLHVAMELLEHPEVEVIFLGGKLLHDAKFAVGGTVVNSLSQLRVDLCILGTGYLDAEYGLTEFDWEVIQVKQAMIRAAKKTVILSVSDKLHSVQKYKTCDMSAVHTLVTELDPSDQLLDAFRPFNLTLI</sequence>
<dbReference type="EMBL" id="FSRC01000003">
    <property type="protein sequence ID" value="SIO15789.1"/>
    <property type="molecule type" value="Genomic_DNA"/>
</dbReference>
<dbReference type="InterPro" id="IPR018356">
    <property type="entry name" value="Tscrpt_reg_HTH_DeoR_CS"/>
</dbReference>
<dbReference type="RefSeq" id="WP_074226398.1">
    <property type="nucleotide sequence ID" value="NZ_FSRC01000003.1"/>
</dbReference>
<dbReference type="SUPFAM" id="SSF100950">
    <property type="entry name" value="NagB/RpiA/CoA transferase-like"/>
    <property type="match status" value="1"/>
</dbReference>
<dbReference type="PANTHER" id="PTHR30363">
    <property type="entry name" value="HTH-TYPE TRANSCRIPTIONAL REGULATOR SRLR-RELATED"/>
    <property type="match status" value="1"/>
</dbReference>
<dbReference type="InterPro" id="IPR014036">
    <property type="entry name" value="DeoR-like_C"/>
</dbReference>
<dbReference type="Proteomes" id="UP000185221">
    <property type="component" value="Unassembled WGS sequence"/>
</dbReference>
<dbReference type="PROSITE" id="PS51000">
    <property type="entry name" value="HTH_DEOR_2"/>
    <property type="match status" value="1"/>
</dbReference>
<keyword evidence="6" id="KW-1185">Reference proteome</keyword>
<evidence type="ECO:0000313" key="5">
    <source>
        <dbReference type="EMBL" id="SIO15789.1"/>
    </source>
</evidence>
<evidence type="ECO:0000313" key="6">
    <source>
        <dbReference type="Proteomes" id="UP000185221"/>
    </source>
</evidence>
<dbReference type="SMART" id="SM01134">
    <property type="entry name" value="DeoRC"/>
    <property type="match status" value="1"/>
</dbReference>
<dbReference type="PRINTS" id="PR00037">
    <property type="entry name" value="HTHLACR"/>
</dbReference>
<dbReference type="SMART" id="SM00420">
    <property type="entry name" value="HTH_DEOR"/>
    <property type="match status" value="1"/>
</dbReference>
<dbReference type="InterPro" id="IPR001034">
    <property type="entry name" value="DeoR_HTH"/>
</dbReference>
<dbReference type="OrthoDB" id="9797223at2"/>
<organism evidence="5 6">
    <name type="scientific">Algoriphagus halophilus</name>
    <dbReference type="NCBI Taxonomy" id="226505"/>
    <lineage>
        <taxon>Bacteria</taxon>
        <taxon>Pseudomonadati</taxon>
        <taxon>Bacteroidota</taxon>
        <taxon>Cytophagia</taxon>
        <taxon>Cytophagales</taxon>
        <taxon>Cyclobacteriaceae</taxon>
        <taxon>Algoriphagus</taxon>
    </lineage>
</organism>
<accession>A0A1N6H7P2</accession>
<evidence type="ECO:0000256" key="2">
    <source>
        <dbReference type="ARBA" id="ARBA00023125"/>
    </source>
</evidence>
<evidence type="ECO:0000256" key="3">
    <source>
        <dbReference type="ARBA" id="ARBA00023163"/>
    </source>
</evidence>
<dbReference type="AlphaFoldDB" id="A0A1N6H7P2"/>
<dbReference type="SUPFAM" id="SSF46785">
    <property type="entry name" value="Winged helix' DNA-binding domain"/>
    <property type="match status" value="1"/>
</dbReference>
<keyword evidence="3" id="KW-0804">Transcription</keyword>
<evidence type="ECO:0000259" key="4">
    <source>
        <dbReference type="PROSITE" id="PS51000"/>
    </source>
</evidence>
<keyword evidence="1" id="KW-0805">Transcription regulation</keyword>
<dbReference type="Gene3D" id="3.40.50.1360">
    <property type="match status" value="1"/>
</dbReference>
<dbReference type="InterPro" id="IPR050313">
    <property type="entry name" value="Carb_Metab_HTH_regulators"/>
</dbReference>